<sequence>MVGEDISQGIDDVDSEIVAEIDSEIAAEVDSEIVAEIDSEIVAEVEVEADDRVPFGADTVNAVGDWVADVDEVGVEIAVFGAAADTVEVAVHYEVANVVDEGYIDYVEVVGAIHEGIVVPVEIAIAQTGAETGPAGSVDGVVVQIHNVYYEMRVELGIETGIDTFVVEAGLEILT</sequence>
<evidence type="ECO:0000313" key="2">
    <source>
        <dbReference type="Proteomes" id="UP001374535"/>
    </source>
</evidence>
<organism evidence="1 2">
    <name type="scientific">Vigna mungo</name>
    <name type="common">Black gram</name>
    <name type="synonym">Phaseolus mungo</name>
    <dbReference type="NCBI Taxonomy" id="3915"/>
    <lineage>
        <taxon>Eukaryota</taxon>
        <taxon>Viridiplantae</taxon>
        <taxon>Streptophyta</taxon>
        <taxon>Embryophyta</taxon>
        <taxon>Tracheophyta</taxon>
        <taxon>Spermatophyta</taxon>
        <taxon>Magnoliopsida</taxon>
        <taxon>eudicotyledons</taxon>
        <taxon>Gunneridae</taxon>
        <taxon>Pentapetalae</taxon>
        <taxon>rosids</taxon>
        <taxon>fabids</taxon>
        <taxon>Fabales</taxon>
        <taxon>Fabaceae</taxon>
        <taxon>Papilionoideae</taxon>
        <taxon>50 kb inversion clade</taxon>
        <taxon>NPAAA clade</taxon>
        <taxon>indigoferoid/millettioid clade</taxon>
        <taxon>Phaseoleae</taxon>
        <taxon>Vigna</taxon>
    </lineage>
</organism>
<protein>
    <submittedName>
        <fullName evidence="1">Uncharacterized protein</fullName>
    </submittedName>
</protein>
<keyword evidence="2" id="KW-1185">Reference proteome</keyword>
<dbReference type="Proteomes" id="UP001374535">
    <property type="component" value="Chromosome 6"/>
</dbReference>
<evidence type="ECO:0000313" key="1">
    <source>
        <dbReference type="EMBL" id="WVZ08105.1"/>
    </source>
</evidence>
<reference evidence="1 2" key="1">
    <citation type="journal article" date="2023" name="Life. Sci Alliance">
        <title>Evolutionary insights into 3D genome organization and epigenetic landscape of Vigna mungo.</title>
        <authorList>
            <person name="Junaid A."/>
            <person name="Singh B."/>
            <person name="Bhatia S."/>
        </authorList>
    </citation>
    <scope>NUCLEOTIDE SEQUENCE [LARGE SCALE GENOMIC DNA]</scope>
    <source>
        <strain evidence="1">Urdbean</strain>
    </source>
</reference>
<proteinExistence type="predicted"/>
<accession>A0AAQ3NE50</accession>
<name>A0AAQ3NE50_VIGMU</name>
<dbReference type="AlphaFoldDB" id="A0AAQ3NE50"/>
<gene>
    <name evidence="1" type="ORF">V8G54_021451</name>
</gene>
<dbReference type="EMBL" id="CP144695">
    <property type="protein sequence ID" value="WVZ08105.1"/>
    <property type="molecule type" value="Genomic_DNA"/>
</dbReference>